<gene>
    <name evidence="3" type="ORF">AFUS01_LOCUS9041</name>
</gene>
<evidence type="ECO:0000256" key="2">
    <source>
        <dbReference type="SAM" id="SignalP"/>
    </source>
</evidence>
<keyword evidence="4" id="KW-1185">Reference proteome</keyword>
<name>A0A8J2NSR5_9HEXA</name>
<accession>A0A8J2NSR5</accession>
<feature type="chain" id="PRO_5035159086" evidence="2">
    <location>
        <begin position="21"/>
        <end position="72"/>
    </location>
</feature>
<feature type="transmembrane region" description="Helical" evidence="1">
    <location>
        <begin position="36"/>
        <end position="54"/>
    </location>
</feature>
<dbReference type="EMBL" id="CAJVCH010064140">
    <property type="protein sequence ID" value="CAG7719733.1"/>
    <property type="molecule type" value="Genomic_DNA"/>
</dbReference>
<keyword evidence="1" id="KW-1133">Transmembrane helix</keyword>
<feature type="signal peptide" evidence="2">
    <location>
        <begin position="1"/>
        <end position="20"/>
    </location>
</feature>
<sequence>MDIVLNTLLIISWLIGYFPAQNPLESSPYFQFKWKSLITAYSAVFVILTTLIMVDTVGGGVKNTEFKTSAIY</sequence>
<organism evidence="3 4">
    <name type="scientific">Allacma fusca</name>
    <dbReference type="NCBI Taxonomy" id="39272"/>
    <lineage>
        <taxon>Eukaryota</taxon>
        <taxon>Metazoa</taxon>
        <taxon>Ecdysozoa</taxon>
        <taxon>Arthropoda</taxon>
        <taxon>Hexapoda</taxon>
        <taxon>Collembola</taxon>
        <taxon>Symphypleona</taxon>
        <taxon>Sminthuridae</taxon>
        <taxon>Allacma</taxon>
    </lineage>
</organism>
<keyword evidence="1" id="KW-0472">Membrane</keyword>
<evidence type="ECO:0000313" key="4">
    <source>
        <dbReference type="Proteomes" id="UP000708208"/>
    </source>
</evidence>
<keyword evidence="1" id="KW-0812">Transmembrane</keyword>
<dbReference type="Proteomes" id="UP000708208">
    <property type="component" value="Unassembled WGS sequence"/>
</dbReference>
<proteinExistence type="predicted"/>
<keyword evidence="2" id="KW-0732">Signal</keyword>
<dbReference type="AlphaFoldDB" id="A0A8J2NSR5"/>
<protein>
    <submittedName>
        <fullName evidence="3">Uncharacterized protein</fullName>
    </submittedName>
</protein>
<reference evidence="3" key="1">
    <citation type="submission" date="2021-06" db="EMBL/GenBank/DDBJ databases">
        <authorList>
            <person name="Hodson N. C."/>
            <person name="Mongue J. A."/>
            <person name="Jaron S. K."/>
        </authorList>
    </citation>
    <scope>NUCLEOTIDE SEQUENCE</scope>
</reference>
<evidence type="ECO:0000313" key="3">
    <source>
        <dbReference type="EMBL" id="CAG7719733.1"/>
    </source>
</evidence>
<evidence type="ECO:0000256" key="1">
    <source>
        <dbReference type="SAM" id="Phobius"/>
    </source>
</evidence>
<comment type="caution">
    <text evidence="3">The sequence shown here is derived from an EMBL/GenBank/DDBJ whole genome shotgun (WGS) entry which is preliminary data.</text>
</comment>